<evidence type="ECO:0000256" key="2">
    <source>
        <dbReference type="SAM" id="SignalP"/>
    </source>
</evidence>
<comment type="caution">
    <text evidence="3">The sequence shown here is derived from an EMBL/GenBank/DDBJ whole genome shotgun (WGS) entry which is preliminary data.</text>
</comment>
<evidence type="ECO:0008006" key="5">
    <source>
        <dbReference type="Google" id="ProtNLM"/>
    </source>
</evidence>
<reference evidence="3" key="1">
    <citation type="submission" date="2020-10" db="EMBL/GenBank/DDBJ databases">
        <authorList>
            <person name="Gilroy R."/>
        </authorList>
    </citation>
    <scope>NUCLEOTIDE SEQUENCE</scope>
    <source>
        <strain evidence="3">ChiW3-316</strain>
    </source>
</reference>
<organism evidence="3 4">
    <name type="scientific">Candidatus Scatocola faecipullorum</name>
    <dbReference type="NCBI Taxonomy" id="2840917"/>
    <lineage>
        <taxon>Bacteria</taxon>
        <taxon>Pseudomonadati</taxon>
        <taxon>Pseudomonadota</taxon>
        <taxon>Alphaproteobacteria</taxon>
        <taxon>Rhodospirillales</taxon>
        <taxon>Rhodospirillaceae</taxon>
        <taxon>Rhodospirillaceae incertae sedis</taxon>
        <taxon>Candidatus Scatocola</taxon>
    </lineage>
</organism>
<dbReference type="AlphaFoldDB" id="A0A9D1M4E9"/>
<evidence type="ECO:0000313" key="4">
    <source>
        <dbReference type="Proteomes" id="UP000824107"/>
    </source>
</evidence>
<accession>A0A9D1M4E9</accession>
<gene>
    <name evidence="3" type="ORF">IAD20_05130</name>
</gene>
<proteinExistence type="predicted"/>
<protein>
    <recommendedName>
        <fullName evidence="5">SLH domain-containing protein</fullName>
    </recommendedName>
</protein>
<keyword evidence="2" id="KW-0732">Signal</keyword>
<feature type="compositionally biased region" description="Low complexity" evidence="1">
    <location>
        <begin position="205"/>
        <end position="220"/>
    </location>
</feature>
<sequence>MKKIVLAVLVLLLNAATARSAEPYLEEVKALGIVSGQGLACGASKFDTFEMLARAILITKASSDRQQAEGMRVYNEAKADAYISKQMDGFFECAQINRRFDNQLIFRATLYADGTIKMPDGQIFTPRNPYDATLVYKKGDNGRSEAERIYKKRANRRVPAGALQFRTDSAPVSNPDYVPGQSAPAIIEPAGFAGVELQQVNAPAESSVSSSGSSYSGESSIGHIKRSY</sequence>
<dbReference type="Proteomes" id="UP000824107">
    <property type="component" value="Unassembled WGS sequence"/>
</dbReference>
<evidence type="ECO:0000256" key="1">
    <source>
        <dbReference type="SAM" id="MobiDB-lite"/>
    </source>
</evidence>
<feature type="signal peptide" evidence="2">
    <location>
        <begin position="1"/>
        <end position="20"/>
    </location>
</feature>
<name>A0A9D1M4E9_9PROT</name>
<feature type="region of interest" description="Disordered" evidence="1">
    <location>
        <begin position="203"/>
        <end position="228"/>
    </location>
</feature>
<dbReference type="EMBL" id="DVNC01000032">
    <property type="protein sequence ID" value="HIU53444.1"/>
    <property type="molecule type" value="Genomic_DNA"/>
</dbReference>
<evidence type="ECO:0000313" key="3">
    <source>
        <dbReference type="EMBL" id="HIU53444.1"/>
    </source>
</evidence>
<reference evidence="3" key="2">
    <citation type="journal article" date="2021" name="PeerJ">
        <title>Extensive microbial diversity within the chicken gut microbiome revealed by metagenomics and culture.</title>
        <authorList>
            <person name="Gilroy R."/>
            <person name="Ravi A."/>
            <person name="Getino M."/>
            <person name="Pursley I."/>
            <person name="Horton D.L."/>
            <person name="Alikhan N.F."/>
            <person name="Baker D."/>
            <person name="Gharbi K."/>
            <person name="Hall N."/>
            <person name="Watson M."/>
            <person name="Adriaenssens E.M."/>
            <person name="Foster-Nyarko E."/>
            <person name="Jarju S."/>
            <person name="Secka A."/>
            <person name="Antonio M."/>
            <person name="Oren A."/>
            <person name="Chaudhuri R.R."/>
            <person name="La Ragione R."/>
            <person name="Hildebrand F."/>
            <person name="Pallen M.J."/>
        </authorList>
    </citation>
    <scope>NUCLEOTIDE SEQUENCE</scope>
    <source>
        <strain evidence="3">ChiW3-316</strain>
    </source>
</reference>
<feature type="chain" id="PRO_5038876067" description="SLH domain-containing protein" evidence="2">
    <location>
        <begin position="21"/>
        <end position="228"/>
    </location>
</feature>